<evidence type="ECO:0000259" key="14">
    <source>
        <dbReference type="SMART" id="SM00918"/>
    </source>
</evidence>
<dbReference type="Pfam" id="PF10613">
    <property type="entry name" value="Lig_chan-Glu_bd"/>
    <property type="match status" value="1"/>
</dbReference>
<reference evidence="15 16" key="1">
    <citation type="journal article" date="2023" name="Sci. Data">
        <title>Genome assembly of the Korean intertidal mud-creeper Batillaria attramentaria.</title>
        <authorList>
            <person name="Patra A.K."/>
            <person name="Ho P.T."/>
            <person name="Jun S."/>
            <person name="Lee S.J."/>
            <person name="Kim Y."/>
            <person name="Won Y.J."/>
        </authorList>
    </citation>
    <scope>NUCLEOTIDE SEQUENCE [LARGE SCALE GENOMIC DNA]</scope>
    <source>
        <strain evidence="15">Wonlab-2016</strain>
    </source>
</reference>
<comment type="subcellular location">
    <subcellularLocation>
        <location evidence="1">Cell membrane</location>
        <topology evidence="1">Multi-pass membrane protein</topology>
    </subcellularLocation>
</comment>
<evidence type="ECO:0000256" key="10">
    <source>
        <dbReference type="ARBA" id="ARBA00023286"/>
    </source>
</evidence>
<dbReference type="Gene3D" id="1.10.287.70">
    <property type="match status" value="1"/>
</dbReference>
<evidence type="ECO:0000256" key="11">
    <source>
        <dbReference type="ARBA" id="ARBA00023303"/>
    </source>
</evidence>
<feature type="non-terminal residue" evidence="15">
    <location>
        <position position="494"/>
    </location>
</feature>
<dbReference type="Pfam" id="PF00060">
    <property type="entry name" value="Lig_chan"/>
    <property type="match status" value="1"/>
</dbReference>
<dbReference type="AlphaFoldDB" id="A0ABD0LZL7"/>
<evidence type="ECO:0000256" key="5">
    <source>
        <dbReference type="ARBA" id="ARBA00022989"/>
    </source>
</evidence>
<dbReference type="SMART" id="SM00079">
    <property type="entry name" value="PBPe"/>
    <property type="match status" value="1"/>
</dbReference>
<evidence type="ECO:0000256" key="12">
    <source>
        <dbReference type="SAM" id="Phobius"/>
    </source>
</evidence>
<dbReference type="GO" id="GO:0050906">
    <property type="term" value="P:detection of stimulus involved in sensory perception"/>
    <property type="evidence" value="ECO:0007669"/>
    <property type="project" value="UniProtKB-ARBA"/>
</dbReference>
<dbReference type="InterPro" id="IPR019594">
    <property type="entry name" value="Glu/Gly-bd"/>
</dbReference>
<keyword evidence="2" id="KW-0813">Transport</keyword>
<keyword evidence="16" id="KW-1185">Reference proteome</keyword>
<dbReference type="InterPro" id="IPR052192">
    <property type="entry name" value="Insect_Ionotropic_Sensory_Rcpt"/>
</dbReference>
<dbReference type="GO" id="GO:0005886">
    <property type="term" value="C:plasma membrane"/>
    <property type="evidence" value="ECO:0007669"/>
    <property type="project" value="UniProtKB-SubCell"/>
</dbReference>
<dbReference type="GO" id="GO:0034220">
    <property type="term" value="P:monoatomic ion transmembrane transport"/>
    <property type="evidence" value="ECO:0007669"/>
    <property type="project" value="UniProtKB-KW"/>
</dbReference>
<feature type="domain" description="Ionotropic glutamate receptor L-glutamate and glycine-binding" evidence="14">
    <location>
        <begin position="161"/>
        <end position="218"/>
    </location>
</feature>
<dbReference type="EMBL" id="JACVVK020000013">
    <property type="protein sequence ID" value="KAK7504977.1"/>
    <property type="molecule type" value="Genomic_DNA"/>
</dbReference>
<dbReference type="PANTHER" id="PTHR42643:SF24">
    <property type="entry name" value="IONOTROPIC RECEPTOR 60A"/>
    <property type="match status" value="1"/>
</dbReference>
<evidence type="ECO:0008006" key="17">
    <source>
        <dbReference type="Google" id="ProtNLM"/>
    </source>
</evidence>
<feature type="domain" description="Ionotropic glutamate receptor C-terminal" evidence="13">
    <location>
        <begin position="152"/>
        <end position="494"/>
    </location>
</feature>
<evidence type="ECO:0000256" key="4">
    <source>
        <dbReference type="ARBA" id="ARBA00022692"/>
    </source>
</evidence>
<keyword evidence="7 12" id="KW-0472">Membrane</keyword>
<evidence type="ECO:0000256" key="2">
    <source>
        <dbReference type="ARBA" id="ARBA00022448"/>
    </source>
</evidence>
<keyword evidence="5 12" id="KW-1133">Transmembrane helix</keyword>
<gene>
    <name evidence="15" type="ORF">BaRGS_00004005</name>
</gene>
<keyword evidence="4 12" id="KW-0812">Transmembrane</keyword>
<dbReference type="Proteomes" id="UP001519460">
    <property type="component" value="Unassembled WGS sequence"/>
</dbReference>
<proteinExistence type="predicted"/>
<organism evidence="15 16">
    <name type="scientific">Batillaria attramentaria</name>
    <dbReference type="NCBI Taxonomy" id="370345"/>
    <lineage>
        <taxon>Eukaryota</taxon>
        <taxon>Metazoa</taxon>
        <taxon>Spiralia</taxon>
        <taxon>Lophotrochozoa</taxon>
        <taxon>Mollusca</taxon>
        <taxon>Gastropoda</taxon>
        <taxon>Caenogastropoda</taxon>
        <taxon>Sorbeoconcha</taxon>
        <taxon>Cerithioidea</taxon>
        <taxon>Batillariidae</taxon>
        <taxon>Batillaria</taxon>
    </lineage>
</organism>
<dbReference type="Gene3D" id="3.40.190.10">
    <property type="entry name" value="Periplasmic binding protein-like II"/>
    <property type="match status" value="1"/>
</dbReference>
<feature type="transmembrane region" description="Helical" evidence="12">
    <location>
        <begin position="274"/>
        <end position="292"/>
    </location>
</feature>
<comment type="caution">
    <text evidence="15">The sequence shown here is derived from an EMBL/GenBank/DDBJ whole genome shotgun (WGS) entry which is preliminary data.</text>
</comment>
<keyword evidence="3" id="KW-1003">Cell membrane</keyword>
<evidence type="ECO:0000256" key="3">
    <source>
        <dbReference type="ARBA" id="ARBA00022475"/>
    </source>
</evidence>
<accession>A0ABD0LZL7</accession>
<evidence type="ECO:0000256" key="8">
    <source>
        <dbReference type="ARBA" id="ARBA00023170"/>
    </source>
</evidence>
<evidence type="ECO:0000313" key="16">
    <source>
        <dbReference type="Proteomes" id="UP001519460"/>
    </source>
</evidence>
<keyword evidence="6" id="KW-0406">Ion transport</keyword>
<dbReference type="SMART" id="SM00918">
    <property type="entry name" value="Lig_chan-Glu_bd"/>
    <property type="match status" value="1"/>
</dbReference>
<keyword evidence="10" id="KW-1071">Ligand-gated ion channel</keyword>
<sequence>CRLFLNELQANKISAMIAEHNISIITSTPIASDAYHTNGRFLVLAKFPFVERAFEQVADQATRSSHLGWLFFTEWVAVIDQESVTRLEHIARQYENVAAVVRQKDGGRSLWTMTRNMDKTRMAYVTSLPVITTRLSRQRIFPNRVYGLNGRTLRIVIKRRSYFIFKTKEGYRGSVMELLWELSHRLNFSYTLQEPPDNSWGQELDNGSWDGAIGMLTRKEVDMAVGSFSETPDRSSVADATTAFLYDNARLMFRTAKPSIEAWSFFLQPFQPTVYLVIAGVFIGVLLLLLCIDKCQKKEWQYDDLESPPQTTSVFWWVCDETESLLAALINRPFENDTRGRAGRALMCAWLLLSVLLAAYYGSGLTATLTVLDQAPPFTSMGELVHQDLYTWGVSSGTAKSSILRDSKHEVHQQFYQGVLRFAKSDPMVVSPDLEVQKEKVFGGHYVFFTGSSDLYDYWHAENCDIAMISETYFKTSKVFYLQKGSPYTKMISD</sequence>
<evidence type="ECO:0000259" key="13">
    <source>
        <dbReference type="SMART" id="SM00079"/>
    </source>
</evidence>
<dbReference type="SUPFAM" id="SSF53850">
    <property type="entry name" value="Periplasmic binding protein-like II"/>
    <property type="match status" value="1"/>
</dbReference>
<evidence type="ECO:0000256" key="6">
    <source>
        <dbReference type="ARBA" id="ARBA00023065"/>
    </source>
</evidence>
<name>A0ABD0LZL7_9CAEN</name>
<protein>
    <recommendedName>
        <fullName evidence="17">Ionotropic glutamate receptor</fullName>
    </recommendedName>
</protein>
<feature type="transmembrane region" description="Helical" evidence="12">
    <location>
        <begin position="342"/>
        <end position="362"/>
    </location>
</feature>
<dbReference type="InterPro" id="IPR001320">
    <property type="entry name" value="Iontro_rcpt_C"/>
</dbReference>
<evidence type="ECO:0000256" key="9">
    <source>
        <dbReference type="ARBA" id="ARBA00023180"/>
    </source>
</evidence>
<keyword evidence="11" id="KW-0407">Ion channel</keyword>
<keyword evidence="9" id="KW-0325">Glycoprotein</keyword>
<keyword evidence="8" id="KW-0675">Receptor</keyword>
<evidence type="ECO:0000313" key="15">
    <source>
        <dbReference type="EMBL" id="KAK7504977.1"/>
    </source>
</evidence>
<evidence type="ECO:0000256" key="7">
    <source>
        <dbReference type="ARBA" id="ARBA00023136"/>
    </source>
</evidence>
<feature type="non-terminal residue" evidence="15">
    <location>
        <position position="1"/>
    </location>
</feature>
<dbReference type="PANTHER" id="PTHR42643">
    <property type="entry name" value="IONOTROPIC RECEPTOR 20A-RELATED"/>
    <property type="match status" value="1"/>
</dbReference>
<evidence type="ECO:0000256" key="1">
    <source>
        <dbReference type="ARBA" id="ARBA00004651"/>
    </source>
</evidence>